<reference evidence="2" key="1">
    <citation type="journal article" date="2023" name="G3 (Bethesda)">
        <title>Whole genome assemblies of Zophobas morio and Tenebrio molitor.</title>
        <authorList>
            <person name="Kaur S."/>
            <person name="Stinson S.A."/>
            <person name="diCenzo G.C."/>
        </authorList>
    </citation>
    <scope>NUCLEOTIDE SEQUENCE</scope>
    <source>
        <strain evidence="2">QUZm001</strain>
    </source>
</reference>
<proteinExistence type="predicted"/>
<name>A0AA38IXB3_9CUCU</name>
<accession>A0AA38IXB3</accession>
<keyword evidence="1" id="KW-1133">Transmembrane helix</keyword>
<comment type="caution">
    <text evidence="2">The sequence shown here is derived from an EMBL/GenBank/DDBJ whole genome shotgun (WGS) entry which is preliminary data.</text>
</comment>
<feature type="transmembrane region" description="Helical" evidence="1">
    <location>
        <begin position="20"/>
        <end position="41"/>
    </location>
</feature>
<keyword evidence="3" id="KW-1185">Reference proteome</keyword>
<evidence type="ECO:0000256" key="1">
    <source>
        <dbReference type="SAM" id="Phobius"/>
    </source>
</evidence>
<evidence type="ECO:0000313" key="2">
    <source>
        <dbReference type="EMBL" id="KAJ3660704.1"/>
    </source>
</evidence>
<protein>
    <submittedName>
        <fullName evidence="2">Uncharacterized protein</fullName>
    </submittedName>
</protein>
<organism evidence="2 3">
    <name type="scientific">Zophobas morio</name>
    <dbReference type="NCBI Taxonomy" id="2755281"/>
    <lineage>
        <taxon>Eukaryota</taxon>
        <taxon>Metazoa</taxon>
        <taxon>Ecdysozoa</taxon>
        <taxon>Arthropoda</taxon>
        <taxon>Hexapoda</taxon>
        <taxon>Insecta</taxon>
        <taxon>Pterygota</taxon>
        <taxon>Neoptera</taxon>
        <taxon>Endopterygota</taxon>
        <taxon>Coleoptera</taxon>
        <taxon>Polyphaga</taxon>
        <taxon>Cucujiformia</taxon>
        <taxon>Tenebrionidae</taxon>
        <taxon>Zophobas</taxon>
    </lineage>
</organism>
<feature type="transmembrane region" description="Helical" evidence="1">
    <location>
        <begin position="81"/>
        <end position="99"/>
    </location>
</feature>
<dbReference type="Proteomes" id="UP001168821">
    <property type="component" value="Unassembled WGS sequence"/>
</dbReference>
<sequence length="249" mass="28268">MSRTVGNFNIEYQLRKAAAILGIIQGFTWIILSVICIAFYIKKPFFPSVSSYMDQIGFVMYMIFLSRETATFPHQALKPPVFFGFMWVYLAFNILWVGFSLRILNGKTSGLVLSNRLKQWAEITLLISLLDLITVIILGVDYHNCVNMYGVQTTALEETCANGFLPVLVIAAKGFVLWIVNVIFGQVLYNMSRRMRVEQIYVASTMASSIMVQPNYRAPVYPTSPTASNWNPAGSPYPQYQQQMSYSNR</sequence>
<dbReference type="EMBL" id="JALNTZ010000002">
    <property type="protein sequence ID" value="KAJ3660704.1"/>
    <property type="molecule type" value="Genomic_DNA"/>
</dbReference>
<evidence type="ECO:0000313" key="3">
    <source>
        <dbReference type="Proteomes" id="UP001168821"/>
    </source>
</evidence>
<dbReference type="AlphaFoldDB" id="A0AA38IXB3"/>
<gene>
    <name evidence="2" type="ORF">Zmor_005142</name>
</gene>
<feature type="transmembrane region" description="Helical" evidence="1">
    <location>
        <begin position="163"/>
        <end position="189"/>
    </location>
</feature>
<keyword evidence="1" id="KW-0472">Membrane</keyword>
<feature type="transmembrane region" description="Helical" evidence="1">
    <location>
        <begin position="120"/>
        <end position="143"/>
    </location>
</feature>
<keyword evidence="1" id="KW-0812">Transmembrane</keyword>